<dbReference type="InterPro" id="IPR003150">
    <property type="entry name" value="DNA-bd_RFX"/>
</dbReference>
<keyword evidence="1" id="KW-0156">Chromatin regulator</keyword>
<dbReference type="AlphaFoldDB" id="A0A2B7Z603"/>
<gene>
    <name evidence="8" type="ORF">GX50_07921</name>
</gene>
<dbReference type="InterPro" id="IPR036431">
    <property type="entry name" value="ARID_dom_sf"/>
</dbReference>
<dbReference type="InterPro" id="IPR001606">
    <property type="entry name" value="ARID_dom"/>
</dbReference>
<dbReference type="GO" id="GO:0006355">
    <property type="term" value="P:regulation of DNA-templated transcription"/>
    <property type="evidence" value="ECO:0007669"/>
    <property type="project" value="InterPro"/>
</dbReference>
<dbReference type="GO" id="GO:0006325">
    <property type="term" value="P:chromatin organization"/>
    <property type="evidence" value="ECO:0007669"/>
    <property type="project" value="UniProtKB-KW"/>
</dbReference>
<keyword evidence="4" id="KW-0539">Nucleus</keyword>
<dbReference type="SMART" id="SM00501">
    <property type="entry name" value="BRIGHT"/>
    <property type="match status" value="1"/>
</dbReference>
<dbReference type="EMBL" id="PDND01000252">
    <property type="protein sequence ID" value="PGH29336.1"/>
    <property type="molecule type" value="Genomic_DNA"/>
</dbReference>
<dbReference type="Proteomes" id="UP000226031">
    <property type="component" value="Unassembled WGS sequence"/>
</dbReference>
<evidence type="ECO:0000256" key="3">
    <source>
        <dbReference type="ARBA" id="ARBA00023163"/>
    </source>
</evidence>
<evidence type="ECO:0000256" key="2">
    <source>
        <dbReference type="ARBA" id="ARBA00023015"/>
    </source>
</evidence>
<dbReference type="PROSITE" id="PS51526">
    <property type="entry name" value="RFX_DBD"/>
    <property type="match status" value="1"/>
</dbReference>
<evidence type="ECO:0000256" key="4">
    <source>
        <dbReference type="ARBA" id="ARBA00023242"/>
    </source>
</evidence>
<evidence type="ECO:0000313" key="8">
    <source>
        <dbReference type="EMBL" id="PGH29336.1"/>
    </source>
</evidence>
<evidence type="ECO:0000259" key="6">
    <source>
        <dbReference type="PROSITE" id="PS51011"/>
    </source>
</evidence>
<keyword evidence="3" id="KW-0804">Transcription</keyword>
<proteinExistence type="predicted"/>
<dbReference type="Pfam" id="PF01388">
    <property type="entry name" value="ARID"/>
    <property type="match status" value="1"/>
</dbReference>
<evidence type="ECO:0000259" key="7">
    <source>
        <dbReference type="PROSITE" id="PS51526"/>
    </source>
</evidence>
<comment type="caution">
    <text evidence="8">The sequence shown here is derived from an EMBL/GenBank/DDBJ whole genome shotgun (WGS) entry which is preliminary data.</text>
</comment>
<dbReference type="InterPro" id="IPR052406">
    <property type="entry name" value="Chromatin_Remodeling_Comp"/>
</dbReference>
<name>A0A2B7Z603_9EURO</name>
<organism evidence="8 9">
    <name type="scientific">[Emmonsia] crescens</name>
    <dbReference type="NCBI Taxonomy" id="73230"/>
    <lineage>
        <taxon>Eukaryota</taxon>
        <taxon>Fungi</taxon>
        <taxon>Dikarya</taxon>
        <taxon>Ascomycota</taxon>
        <taxon>Pezizomycotina</taxon>
        <taxon>Eurotiomycetes</taxon>
        <taxon>Eurotiomycetidae</taxon>
        <taxon>Onygenales</taxon>
        <taxon>Ajellomycetaceae</taxon>
        <taxon>Emergomyces</taxon>
    </lineage>
</organism>
<feature type="region of interest" description="Disordered" evidence="5">
    <location>
        <begin position="117"/>
        <end position="210"/>
    </location>
</feature>
<sequence length="852" mass="95654">MEPPVTLGLIRTDAAAFYLALRNVHQAQHNSIAVPLNPGSFWEVNRKKLNPHTLFVEVLDCGGFAEVSTDKDNWCVIAGLVGIPESQATTLSWHVKHLYHEWLLPLEVVMNGPVAADGSSADARSARGLRRAPPQRQSYTATSPATRQTRSGGNPPGTPANLNNSLPSTLPFSPSSTPTTTAFINNNNSNNNNNNTTATMSATTPSSNMDTRAPMYTLVVDTPSNRRGRYSQVDQPPLPRTMDPMMISMIPEKTPRIYNHCVRGLQSRIPSEVDFALHHLVVISDERGDKFKFDDFPFLAEELVEKIMEITYLVSGVSWEIDYTSLDEPRDNLLYGTGNTDILEKMAKFPITISDDNVETEEFAHHLRNIKEAALTLRNMSMLEANAVFLSTLEIFKDGMLVVLSSPRQPRFNEILNYALDTIEQVCPYWETNPDDPLFNALFELLGSPDRYHILTALKIMILYSMELETIKRLQGVPDDKINLLMSYTLLEQDKELLSGTLDFFYQYTAIPENVEELLTSFSLPTTLIPRLTNLLLFEGEQDVNEIVDQEERKAPPASSIPIVPPDLHSMLLHLPEPERCSRWLKCCFIEDAECEITQLALWHAYQNCFADERVPGVNTLPAAEFINTVSRTFSSAQAQVVPGAVAKFIIRGIRPLETSYDFNGYPYHQCKWNIPNAQCRVAFIDPAKLKEHVFREHMLLNPADLGNLQDARRPTNACAWDTCKEYEIPTMNTARVAGHVSTHLPPLKDMSSPSPPPPRKIIQPKLTRLFDYYPTPVDEKGEPVGIAYKAILILRNIIRNLPKESAGPGHGDKSWNHVIFFSAKNKLIEIADYNPTLRGDIFELAAEIKSS</sequence>
<dbReference type="Gene3D" id="1.10.150.60">
    <property type="entry name" value="ARID DNA-binding domain"/>
    <property type="match status" value="1"/>
</dbReference>
<feature type="compositionally biased region" description="Low complexity" evidence="5">
    <location>
        <begin position="159"/>
        <end position="208"/>
    </location>
</feature>
<feature type="domain" description="ARID" evidence="6">
    <location>
        <begin position="11"/>
        <end position="111"/>
    </location>
</feature>
<reference evidence="8 9" key="1">
    <citation type="submission" date="2017-10" db="EMBL/GenBank/DDBJ databases">
        <title>Comparative genomics in systemic dimorphic fungi from Ajellomycetaceae.</title>
        <authorList>
            <person name="Munoz J.F."/>
            <person name="Mcewen J.G."/>
            <person name="Clay O.K."/>
            <person name="Cuomo C.A."/>
        </authorList>
    </citation>
    <scope>NUCLEOTIDE SEQUENCE [LARGE SCALE GENOMIC DNA]</scope>
    <source>
        <strain evidence="8 9">UAMH4076</strain>
    </source>
</reference>
<accession>A0A2B7Z603</accession>
<evidence type="ECO:0000256" key="5">
    <source>
        <dbReference type="SAM" id="MobiDB-lite"/>
    </source>
</evidence>
<keyword evidence="2" id="KW-0805">Transcription regulation</keyword>
<protein>
    <recommendedName>
        <fullName evidence="10">RFX-type winged-helix domain-containing protein</fullName>
    </recommendedName>
</protein>
<dbReference type="PANTHER" id="PTHR22970:SF14">
    <property type="entry name" value="AT-RICH INTERACTIVE DOMAIN-CONTAINING PROTEIN 2"/>
    <property type="match status" value="1"/>
</dbReference>
<feature type="domain" description="RFX-type winged-helix" evidence="7">
    <location>
        <begin position="581"/>
        <end position="658"/>
    </location>
</feature>
<evidence type="ECO:0008006" key="10">
    <source>
        <dbReference type="Google" id="ProtNLM"/>
    </source>
</evidence>
<dbReference type="VEuPathDB" id="FungiDB:EMCG_05024"/>
<dbReference type="GO" id="GO:0016586">
    <property type="term" value="C:RSC-type complex"/>
    <property type="evidence" value="ECO:0007669"/>
    <property type="project" value="TreeGrafter"/>
</dbReference>
<evidence type="ECO:0000313" key="9">
    <source>
        <dbReference type="Proteomes" id="UP000226031"/>
    </source>
</evidence>
<keyword evidence="9" id="KW-1185">Reference proteome</keyword>
<evidence type="ECO:0000256" key="1">
    <source>
        <dbReference type="ARBA" id="ARBA00022853"/>
    </source>
</evidence>
<dbReference type="STRING" id="73230.A0A2B7Z603"/>
<dbReference type="SMART" id="SM01014">
    <property type="entry name" value="ARID"/>
    <property type="match status" value="1"/>
</dbReference>
<dbReference type="SUPFAM" id="SSF46774">
    <property type="entry name" value="ARID-like"/>
    <property type="match status" value="1"/>
</dbReference>
<dbReference type="GO" id="GO:0003677">
    <property type="term" value="F:DNA binding"/>
    <property type="evidence" value="ECO:0007669"/>
    <property type="project" value="InterPro"/>
</dbReference>
<feature type="compositionally biased region" description="Polar residues" evidence="5">
    <location>
        <begin position="135"/>
        <end position="152"/>
    </location>
</feature>
<dbReference type="PANTHER" id="PTHR22970">
    <property type="entry name" value="AT-RICH INTERACTIVE DOMAIN-CONTAINING PROTEIN 2"/>
    <property type="match status" value="1"/>
</dbReference>
<dbReference type="PROSITE" id="PS51011">
    <property type="entry name" value="ARID"/>
    <property type="match status" value="1"/>
</dbReference>